<keyword evidence="1" id="KW-0812">Transmembrane</keyword>
<evidence type="ECO:0000256" key="1">
    <source>
        <dbReference type="SAM" id="Phobius"/>
    </source>
</evidence>
<feature type="transmembrane region" description="Helical" evidence="1">
    <location>
        <begin position="21"/>
        <end position="42"/>
    </location>
</feature>
<evidence type="ECO:0000259" key="2">
    <source>
        <dbReference type="Pfam" id="PF01433"/>
    </source>
</evidence>
<name>A0ABU0U388_9SPHI</name>
<dbReference type="InterPro" id="IPR014782">
    <property type="entry name" value="Peptidase_M1_dom"/>
</dbReference>
<feature type="transmembrane region" description="Helical" evidence="1">
    <location>
        <begin position="109"/>
        <end position="138"/>
    </location>
</feature>
<keyword evidence="1" id="KW-1133">Transmembrane helix</keyword>
<feature type="transmembrane region" description="Helical" evidence="1">
    <location>
        <begin position="158"/>
        <end position="177"/>
    </location>
</feature>
<feature type="transmembrane region" description="Helical" evidence="1">
    <location>
        <begin position="452"/>
        <end position="474"/>
    </location>
</feature>
<dbReference type="Gene3D" id="1.10.390.10">
    <property type="entry name" value="Neutral Protease Domain 2"/>
    <property type="match status" value="1"/>
</dbReference>
<dbReference type="Proteomes" id="UP001244640">
    <property type="component" value="Unassembled WGS sequence"/>
</dbReference>
<organism evidence="3 4">
    <name type="scientific">Sphingobacterium zeae</name>
    <dbReference type="NCBI Taxonomy" id="1776859"/>
    <lineage>
        <taxon>Bacteria</taxon>
        <taxon>Pseudomonadati</taxon>
        <taxon>Bacteroidota</taxon>
        <taxon>Sphingobacteriia</taxon>
        <taxon>Sphingobacteriales</taxon>
        <taxon>Sphingobacteriaceae</taxon>
        <taxon>Sphingobacterium</taxon>
    </lineage>
</organism>
<feature type="transmembrane region" description="Helical" evidence="1">
    <location>
        <begin position="573"/>
        <end position="595"/>
    </location>
</feature>
<evidence type="ECO:0000313" key="3">
    <source>
        <dbReference type="EMBL" id="MDQ1149419.1"/>
    </source>
</evidence>
<sequence length="1218" mass="139655">MINAMFKAIFNFEFTRWFKSSAVYIYMALFFALSLFIMLSSLGIFDGVTATTSSNTIRNSPWAINGMVNGMSTIIYFLIPSIVGACVYRDFQYQVHTILFSYPFSKTDYLLGKFFGSVAVVLVIVLASTVGIVVAQFVPGINQSLLGPVDIWAYLQTYIVQVIPNLVIFSAIIFVLVTLTRNVYVGFVAVLILIILQVLVQSLANNMDNRFVGALIDPFGDSAISYYTQYWSPEEKNVNNLPFTGAVIYNRLIWLAVAALFIGGFYMLFSFSQHSISFKSTKKGARLTKNNFDSIFRINLPKVSYDFSTFHYLKTTWTMARYDYRYIVKNPVFLILTLVGVLFIILMASTIGSIFGTSTYPVTWKMLMIPGSTFKFFLLILTFLFIGLLVHRGTITRMGGLLDTTAAPNWAFMGSKIIAVLLMQLTLLGVVILTCMAFQVYHRYYNFEIKQYVLHLMVYGMLSDVVWLFTSLFVHTVFKNYLAGFFVLLTLFIGLPFLSMVGVEQEIYQFNQGPGLDYSDMDGFGYVLPFLTYRIYWLLFAVVFATLALVLWRRGSFSGFRERWAILRANWSPTAGAIVVIAFLGFVGIGSAIYYENHVKNPYYTSLDREKQAVEWEKKYKKYQYRPQPRVVDIQFNLDIFPDTRSFKATAAYVLKNKTNIAIDSIFVNYNDYDYQFSFNVPNKLLSADDVYNFNIYKLDKPMAPGDSIVLKFSTESPANTWINEKSPVKGNGTFINNMLFPNIGYLDRGELVDNDVRKKYGLPFRNRMAPQSDRRALQDNYISNDADWIRFEATVSTAKDQLAIAPGYLTKEWEKDGRKYYQYKMDSEILNFFAFNSAQYEVKKDKWNGVNLEIYYHKGHIYNLDRMMASSKSSLAYYTKEYSAYPHRQLRIIEFPRTAGTFAQSFANTIPFSEAIGFIADVDEKKEDAVDYPYAVTAHEIAHQWWAHQVVGANVQGATLMSESMSEYSSLKVLEKRYGKGQMRKFFKDALDGYLQGRSAEKLGEKPLMYNENQMYIHYQKGSLVLYALSDYLGEDLFNKTARAYLQRTAFQNPPYTTSTEFVDSFRQATPDSLRYLIKDMFETITLYNNKIDKVSAKKLKNGKYQVDIQFEVAKYRVDGNGKKSYSDAGEQALSFKKSDRLTIKSLPLADYIEVGVFSGKKAKDGNNRQELYLKKHRIDRINNTLTLVVDQKPEQVGIDPYNKLIDIESDDNRKEL</sequence>
<feature type="transmembrane region" description="Helical" evidence="1">
    <location>
        <begin position="523"/>
        <end position="552"/>
    </location>
</feature>
<evidence type="ECO:0000313" key="4">
    <source>
        <dbReference type="Proteomes" id="UP001244640"/>
    </source>
</evidence>
<keyword evidence="1" id="KW-0472">Membrane</keyword>
<feature type="transmembrane region" description="Helical" evidence="1">
    <location>
        <begin position="248"/>
        <end position="269"/>
    </location>
</feature>
<gene>
    <name evidence="3" type="ORF">QE382_001403</name>
</gene>
<reference evidence="3 4" key="1">
    <citation type="submission" date="2023-07" db="EMBL/GenBank/DDBJ databases">
        <title>Functional and genomic diversity of the sorghum phyllosphere microbiome.</title>
        <authorList>
            <person name="Shade A."/>
        </authorList>
    </citation>
    <scope>NUCLEOTIDE SEQUENCE [LARGE SCALE GENOMIC DNA]</scope>
    <source>
        <strain evidence="3 4">SORGH_AS_0892</strain>
    </source>
</reference>
<dbReference type="SUPFAM" id="SSF55486">
    <property type="entry name" value="Metalloproteases ('zincins'), catalytic domain"/>
    <property type="match status" value="1"/>
</dbReference>
<accession>A0ABU0U388</accession>
<protein>
    <submittedName>
        <fullName evidence="3">ABC-2 type transport system permease protein</fullName>
    </submittedName>
</protein>
<feature type="transmembrane region" description="Helical" evidence="1">
    <location>
        <begin position="417"/>
        <end position="440"/>
    </location>
</feature>
<feature type="transmembrane region" description="Helical" evidence="1">
    <location>
        <begin position="367"/>
        <end position="390"/>
    </location>
</feature>
<feature type="transmembrane region" description="Helical" evidence="1">
    <location>
        <begin position="62"/>
        <end position="88"/>
    </location>
</feature>
<dbReference type="Pfam" id="PF01433">
    <property type="entry name" value="Peptidase_M1"/>
    <property type="match status" value="1"/>
</dbReference>
<proteinExistence type="predicted"/>
<feature type="transmembrane region" description="Helical" evidence="1">
    <location>
        <begin position="332"/>
        <end position="355"/>
    </location>
</feature>
<keyword evidence="4" id="KW-1185">Reference proteome</keyword>
<feature type="domain" description="Peptidase M1 membrane alanine aminopeptidase" evidence="2">
    <location>
        <begin position="919"/>
        <end position="1075"/>
    </location>
</feature>
<comment type="caution">
    <text evidence="3">The sequence shown here is derived from an EMBL/GenBank/DDBJ whole genome shotgun (WGS) entry which is preliminary data.</text>
</comment>
<dbReference type="InterPro" id="IPR027268">
    <property type="entry name" value="Peptidase_M4/M1_CTD_sf"/>
</dbReference>
<feature type="transmembrane region" description="Helical" evidence="1">
    <location>
        <begin position="481"/>
        <end position="503"/>
    </location>
</feature>
<feature type="transmembrane region" description="Helical" evidence="1">
    <location>
        <begin position="184"/>
        <end position="204"/>
    </location>
</feature>
<dbReference type="EMBL" id="JAUTBA010000001">
    <property type="protein sequence ID" value="MDQ1149419.1"/>
    <property type="molecule type" value="Genomic_DNA"/>
</dbReference>